<keyword evidence="4 7" id="KW-0732">Signal</keyword>
<dbReference type="Pfam" id="PF00450">
    <property type="entry name" value="Peptidase_S10"/>
    <property type="match status" value="1"/>
</dbReference>
<dbReference type="PANTHER" id="PTHR11802">
    <property type="entry name" value="SERINE PROTEASE FAMILY S10 SERINE CARBOXYPEPTIDASE"/>
    <property type="match status" value="1"/>
</dbReference>
<dbReference type="Gene3D" id="3.40.50.1820">
    <property type="entry name" value="alpha/beta hydrolase"/>
    <property type="match status" value="1"/>
</dbReference>
<dbReference type="SUPFAM" id="SSF53474">
    <property type="entry name" value="alpha/beta-Hydrolases"/>
    <property type="match status" value="1"/>
</dbReference>
<dbReference type="GO" id="GO:0004180">
    <property type="term" value="F:carboxypeptidase activity"/>
    <property type="evidence" value="ECO:0007669"/>
    <property type="project" value="UniProtKB-KW"/>
</dbReference>
<dbReference type="GO" id="GO:0006508">
    <property type="term" value="P:proteolysis"/>
    <property type="evidence" value="ECO:0007669"/>
    <property type="project" value="UniProtKB-KW"/>
</dbReference>
<keyword evidence="2" id="KW-0121">Carboxypeptidase</keyword>
<dbReference type="EMBL" id="JBEHCU010004310">
    <property type="protein sequence ID" value="KAL1401684.1"/>
    <property type="molecule type" value="Genomic_DNA"/>
</dbReference>
<dbReference type="PRINTS" id="PR00724">
    <property type="entry name" value="CRBOXYPTASEC"/>
</dbReference>
<evidence type="ECO:0000256" key="2">
    <source>
        <dbReference type="ARBA" id="ARBA00022645"/>
    </source>
</evidence>
<protein>
    <recommendedName>
        <fullName evidence="10">Serine carboxypeptidase</fullName>
    </recommendedName>
</protein>
<evidence type="ECO:0000313" key="8">
    <source>
        <dbReference type="EMBL" id="KAL1401684.1"/>
    </source>
</evidence>
<evidence type="ECO:0000256" key="1">
    <source>
        <dbReference type="ARBA" id="ARBA00009431"/>
    </source>
</evidence>
<keyword evidence="6" id="KW-0325">Glycoprotein</keyword>
<dbReference type="AlphaFoldDB" id="A0ABD1DTM4"/>
<comment type="similarity">
    <text evidence="1">Belongs to the peptidase S10 family.</text>
</comment>
<evidence type="ECO:0000256" key="4">
    <source>
        <dbReference type="ARBA" id="ARBA00022729"/>
    </source>
</evidence>
<dbReference type="PANTHER" id="PTHR11802:SF472">
    <property type="entry name" value="SERINE CARBOXYPEPTIDASE CPVL-RELATED"/>
    <property type="match status" value="1"/>
</dbReference>
<sequence>MAFTMWIQWLTVAATLLVSIAAIPNPYERFLKGPSKPIKSAVSGEPLFLSPYIEAKRLDQALNLSAVQHPLFQDVESYSGFITVDKRYNSNMFFWYVPAKNNRANAPVIVWLQGGPGASSLVGFFEEHGPFRVRSDLSVEKRLYSWHENHHMIYVDNPVGSGFSFTQNDYGYVTNEIEVGIHLYSFLIQFYSIFPPGKSYGGKYVPAFGHALLKAGQPNLRGVIIGNGYTDPLNQLAYGDYLYQHGLIDVHAKARFDRDTATVINRATLQDWTGAKRVLDELLDGVDGHASYLKNVSGIASYYNYLQVSEQDVDDEAMMKFLQRTDVRRAIHVGDLPFQNADDAGKVAQKLVKDMLRSAAPYVEALLGRVDVLFYNGQLDVICAYPMAENFLRKLSFGGSEDYTNAVRQVYRVDGEVAGYLKRAGNLREMMIRNAGHMVPKDQPKWAFDIVSSFTHGKI</sequence>
<comment type="caution">
    <text evidence="8">The sequence shown here is derived from an EMBL/GenBank/DDBJ whole genome shotgun (WGS) entry which is preliminary data.</text>
</comment>
<keyword evidence="3" id="KW-0645">Protease</keyword>
<feature type="signal peptide" evidence="7">
    <location>
        <begin position="1"/>
        <end position="22"/>
    </location>
</feature>
<gene>
    <name evidence="8" type="ORF">pipiens_006438</name>
</gene>
<keyword evidence="9" id="KW-1185">Reference proteome</keyword>
<proteinExistence type="inferred from homology"/>
<keyword evidence="5" id="KW-0378">Hydrolase</keyword>
<reference evidence="8 9" key="1">
    <citation type="submission" date="2024-05" db="EMBL/GenBank/DDBJ databases">
        <title>Culex pipiens pipiens assembly and annotation.</title>
        <authorList>
            <person name="Alout H."/>
            <person name="Durand T."/>
        </authorList>
    </citation>
    <scope>NUCLEOTIDE SEQUENCE [LARGE SCALE GENOMIC DNA]</scope>
    <source>
        <strain evidence="8">HA-2024</strain>
        <tissue evidence="8">Whole body</tissue>
    </source>
</reference>
<name>A0ABD1DTM4_CULPP</name>
<dbReference type="Proteomes" id="UP001562425">
    <property type="component" value="Unassembled WGS sequence"/>
</dbReference>
<accession>A0ABD1DTM4</accession>
<organism evidence="8 9">
    <name type="scientific">Culex pipiens pipiens</name>
    <name type="common">Northern house mosquito</name>
    <dbReference type="NCBI Taxonomy" id="38569"/>
    <lineage>
        <taxon>Eukaryota</taxon>
        <taxon>Metazoa</taxon>
        <taxon>Ecdysozoa</taxon>
        <taxon>Arthropoda</taxon>
        <taxon>Hexapoda</taxon>
        <taxon>Insecta</taxon>
        <taxon>Pterygota</taxon>
        <taxon>Neoptera</taxon>
        <taxon>Endopterygota</taxon>
        <taxon>Diptera</taxon>
        <taxon>Nematocera</taxon>
        <taxon>Culicoidea</taxon>
        <taxon>Culicidae</taxon>
        <taxon>Culicinae</taxon>
        <taxon>Culicini</taxon>
        <taxon>Culex</taxon>
        <taxon>Culex</taxon>
    </lineage>
</organism>
<feature type="chain" id="PRO_5044877734" description="Serine carboxypeptidase" evidence="7">
    <location>
        <begin position="23"/>
        <end position="459"/>
    </location>
</feature>
<evidence type="ECO:0000256" key="7">
    <source>
        <dbReference type="SAM" id="SignalP"/>
    </source>
</evidence>
<evidence type="ECO:0000256" key="5">
    <source>
        <dbReference type="ARBA" id="ARBA00022801"/>
    </source>
</evidence>
<dbReference type="InterPro" id="IPR029058">
    <property type="entry name" value="AB_hydrolase_fold"/>
</dbReference>
<evidence type="ECO:0000256" key="6">
    <source>
        <dbReference type="ARBA" id="ARBA00023180"/>
    </source>
</evidence>
<evidence type="ECO:0000313" key="9">
    <source>
        <dbReference type="Proteomes" id="UP001562425"/>
    </source>
</evidence>
<evidence type="ECO:0000256" key="3">
    <source>
        <dbReference type="ARBA" id="ARBA00022670"/>
    </source>
</evidence>
<evidence type="ECO:0008006" key="10">
    <source>
        <dbReference type="Google" id="ProtNLM"/>
    </source>
</evidence>
<dbReference type="InterPro" id="IPR001563">
    <property type="entry name" value="Peptidase_S10"/>
</dbReference>